<sequence>MATIPPPNGSLPGLLRLEPDTRRLIYEHAGMASRLTFDGQSVPALYNLGNPSSFTEWREASGPEGFQTFHGLLLTCRTIYTEASALLYSANWFIIHYPPRRTLAALRALTPHALAHLTHLKIVLNQSSYNQDRGNEVAPGCCGADAEGEQIPCRDDWHRVTYYDSPLYESGVLCTLVSSEWSATAAHLAAHIVPGQLELSLVYDIAHGDLEAAQLILDSLRQLPPLKDCHLRLCGTRDPGLQQLAQEAVLRARGITPPEPPGLPSRAATPSSHAPLPHLLMLPPELRLRILEYTDLVTPWKEVYWSRLSRYGITRARCEEQLSGNKCPQEFHGGCQFAQCRDRTPWPHPSIGCFCRRTHTAASSACRCWAPPTALLLVCKTLYSEANRVLYSKNRFVIIDSRSESTALPWYPRDYPHQSFAASHFLRHVVPRHCLWHIRFLEVVFAPFSHAGRPRVGHPAFQDWAETLDWARHELNLPVLTVRLVMARNTYPPQLFGIRMTKDHGRSVLDAYNSIVYPLRRLDPTSTGGLARFYAELAWPLEYTNTARPKPPGWLKGKERELKRRAEQYVMGERYESVCAVADQPHESVWIRRDDQERYVGYYS</sequence>
<dbReference type="Pfam" id="PF24864">
    <property type="entry name" value="DUF7730"/>
    <property type="match status" value="1"/>
</dbReference>
<organism evidence="2 3">
    <name type="scientific">Staphylotrichum tortipilum</name>
    <dbReference type="NCBI Taxonomy" id="2831512"/>
    <lineage>
        <taxon>Eukaryota</taxon>
        <taxon>Fungi</taxon>
        <taxon>Dikarya</taxon>
        <taxon>Ascomycota</taxon>
        <taxon>Pezizomycotina</taxon>
        <taxon>Sordariomycetes</taxon>
        <taxon>Sordariomycetidae</taxon>
        <taxon>Sordariales</taxon>
        <taxon>Chaetomiaceae</taxon>
        <taxon>Staphylotrichum</taxon>
    </lineage>
</organism>
<protein>
    <recommendedName>
        <fullName evidence="1">DUF7730 domain-containing protein</fullName>
    </recommendedName>
</protein>
<proteinExistence type="predicted"/>
<evidence type="ECO:0000313" key="2">
    <source>
        <dbReference type="EMBL" id="KAK3900208.1"/>
    </source>
</evidence>
<dbReference type="InterPro" id="IPR056632">
    <property type="entry name" value="DUF7730"/>
</dbReference>
<keyword evidence="3" id="KW-1185">Reference proteome</keyword>
<dbReference type="InterPro" id="IPR038883">
    <property type="entry name" value="AN11006-like"/>
</dbReference>
<name>A0AAN6MHH7_9PEZI</name>
<reference evidence="2" key="2">
    <citation type="submission" date="2023-05" db="EMBL/GenBank/DDBJ databases">
        <authorList>
            <consortium name="Lawrence Berkeley National Laboratory"/>
            <person name="Steindorff A."/>
            <person name="Hensen N."/>
            <person name="Bonometti L."/>
            <person name="Westerberg I."/>
            <person name="Brannstrom I.O."/>
            <person name="Guillou S."/>
            <person name="Cros-Aarteil S."/>
            <person name="Calhoun S."/>
            <person name="Haridas S."/>
            <person name="Kuo A."/>
            <person name="Mondo S."/>
            <person name="Pangilinan J."/>
            <person name="Riley R."/>
            <person name="Labutti K."/>
            <person name="Andreopoulos B."/>
            <person name="Lipzen A."/>
            <person name="Chen C."/>
            <person name="Yanf M."/>
            <person name="Daum C."/>
            <person name="Ng V."/>
            <person name="Clum A."/>
            <person name="Ohm R."/>
            <person name="Martin F."/>
            <person name="Silar P."/>
            <person name="Natvig D."/>
            <person name="Lalanne C."/>
            <person name="Gautier V."/>
            <person name="Ament-Velasquez S.L."/>
            <person name="Kruys A."/>
            <person name="Hutchinson M.I."/>
            <person name="Powell A.J."/>
            <person name="Barry K."/>
            <person name="Miller A.N."/>
            <person name="Grigoriev I.V."/>
            <person name="Debuchy R."/>
            <person name="Gladieux P."/>
            <person name="Thoren M.H."/>
            <person name="Johannesson H."/>
        </authorList>
    </citation>
    <scope>NUCLEOTIDE SEQUENCE</scope>
    <source>
        <strain evidence="2">CBS 103.79</strain>
    </source>
</reference>
<dbReference type="PANTHER" id="PTHR42085:SF6">
    <property type="entry name" value="F-BOX DOMAIN-CONTAINING PROTEIN"/>
    <property type="match status" value="1"/>
</dbReference>
<feature type="domain" description="DUF7730" evidence="1">
    <location>
        <begin position="281"/>
        <end position="413"/>
    </location>
</feature>
<dbReference type="AlphaFoldDB" id="A0AAN6MHH7"/>
<dbReference type="EMBL" id="MU855696">
    <property type="protein sequence ID" value="KAK3900208.1"/>
    <property type="molecule type" value="Genomic_DNA"/>
</dbReference>
<evidence type="ECO:0000313" key="3">
    <source>
        <dbReference type="Proteomes" id="UP001303889"/>
    </source>
</evidence>
<gene>
    <name evidence="2" type="ORF">C8A05DRAFT_17459</name>
</gene>
<reference evidence="2" key="1">
    <citation type="journal article" date="2023" name="Mol. Phylogenet. Evol.">
        <title>Genome-scale phylogeny and comparative genomics of the fungal order Sordariales.</title>
        <authorList>
            <person name="Hensen N."/>
            <person name="Bonometti L."/>
            <person name="Westerberg I."/>
            <person name="Brannstrom I.O."/>
            <person name="Guillou S."/>
            <person name="Cros-Aarteil S."/>
            <person name="Calhoun S."/>
            <person name="Haridas S."/>
            <person name="Kuo A."/>
            <person name="Mondo S."/>
            <person name="Pangilinan J."/>
            <person name="Riley R."/>
            <person name="LaButti K."/>
            <person name="Andreopoulos B."/>
            <person name="Lipzen A."/>
            <person name="Chen C."/>
            <person name="Yan M."/>
            <person name="Daum C."/>
            <person name="Ng V."/>
            <person name="Clum A."/>
            <person name="Steindorff A."/>
            <person name="Ohm R.A."/>
            <person name="Martin F."/>
            <person name="Silar P."/>
            <person name="Natvig D.O."/>
            <person name="Lalanne C."/>
            <person name="Gautier V."/>
            <person name="Ament-Velasquez S.L."/>
            <person name="Kruys A."/>
            <person name="Hutchinson M.I."/>
            <person name="Powell A.J."/>
            <person name="Barry K."/>
            <person name="Miller A.N."/>
            <person name="Grigoriev I.V."/>
            <person name="Debuchy R."/>
            <person name="Gladieux P."/>
            <person name="Hiltunen Thoren M."/>
            <person name="Johannesson H."/>
        </authorList>
    </citation>
    <scope>NUCLEOTIDE SEQUENCE</scope>
    <source>
        <strain evidence="2">CBS 103.79</strain>
    </source>
</reference>
<dbReference type="Proteomes" id="UP001303889">
    <property type="component" value="Unassembled WGS sequence"/>
</dbReference>
<dbReference type="PANTHER" id="PTHR42085">
    <property type="entry name" value="F-BOX DOMAIN-CONTAINING PROTEIN"/>
    <property type="match status" value="1"/>
</dbReference>
<comment type="caution">
    <text evidence="2">The sequence shown here is derived from an EMBL/GenBank/DDBJ whole genome shotgun (WGS) entry which is preliminary data.</text>
</comment>
<accession>A0AAN6MHH7</accession>
<evidence type="ECO:0000259" key="1">
    <source>
        <dbReference type="Pfam" id="PF24864"/>
    </source>
</evidence>